<protein>
    <submittedName>
        <fullName evidence="2">Uncharacterized protein</fullName>
    </submittedName>
</protein>
<evidence type="ECO:0000256" key="1">
    <source>
        <dbReference type="SAM" id="MobiDB-lite"/>
    </source>
</evidence>
<dbReference type="HOGENOM" id="CLU_1200541_0_0_1"/>
<sequence>MSSPDASSRKRARISEPGASAPLSRPVLAELLKSFSQEEVLNFLLDSAARDPQVSDDVQAAFEKRKKAESERSRDFDHFSKSIWKDLNVTYDRASGRRQYDAGYEVCADIESTFYTIAKETPAYATSGTKLSALETMRKILKSLVLSQGEVPKVARNNFYSIEEMIAVAKTFNKQEAGMARRRGLVARLEELRGLQADYLEVWDVQNVIDIKEAEAT</sequence>
<reference evidence="2 3" key="1">
    <citation type="journal article" date="2012" name="Eukaryot. Cell">
        <title>Draft genome sequence of CBS 2479, the standard type strain of Trichosporon asahii.</title>
        <authorList>
            <person name="Yang R.Y."/>
            <person name="Li H.T."/>
            <person name="Zhu H."/>
            <person name="Zhou G.P."/>
            <person name="Wang M."/>
            <person name="Wang L."/>
        </authorList>
    </citation>
    <scope>NUCLEOTIDE SEQUENCE [LARGE SCALE GENOMIC DNA]</scope>
    <source>
        <strain evidence="3">ATCC 90039 / CBS 2479 / JCM 2466 / KCTC 7840 / NCYC 2677 / UAMH 7654</strain>
    </source>
</reference>
<name>J6EXJ3_TRIAS</name>
<organism evidence="2 3">
    <name type="scientific">Trichosporon asahii var. asahii (strain ATCC 90039 / CBS 2479 / JCM 2466 / KCTC 7840 / NBRC 103889/ NCYC 2677 / UAMH 7654)</name>
    <name type="common">Yeast</name>
    <dbReference type="NCBI Taxonomy" id="1186058"/>
    <lineage>
        <taxon>Eukaryota</taxon>
        <taxon>Fungi</taxon>
        <taxon>Dikarya</taxon>
        <taxon>Basidiomycota</taxon>
        <taxon>Agaricomycotina</taxon>
        <taxon>Tremellomycetes</taxon>
        <taxon>Trichosporonales</taxon>
        <taxon>Trichosporonaceae</taxon>
        <taxon>Trichosporon</taxon>
    </lineage>
</organism>
<dbReference type="OrthoDB" id="2564309at2759"/>
<dbReference type="AlphaFoldDB" id="J6EXJ3"/>
<evidence type="ECO:0000313" key="3">
    <source>
        <dbReference type="Proteomes" id="UP000002748"/>
    </source>
</evidence>
<dbReference type="Proteomes" id="UP000002748">
    <property type="component" value="Unassembled WGS sequence"/>
</dbReference>
<feature type="region of interest" description="Disordered" evidence="1">
    <location>
        <begin position="1"/>
        <end position="20"/>
    </location>
</feature>
<gene>
    <name evidence="2" type="ORF">A1Q1_03644</name>
</gene>
<dbReference type="RefSeq" id="XP_014178917.1">
    <property type="nucleotide sequence ID" value="XM_014323442.1"/>
</dbReference>
<accession>J6EXJ3</accession>
<comment type="caution">
    <text evidence="2">The sequence shown here is derived from an EMBL/GenBank/DDBJ whole genome shotgun (WGS) entry which is preliminary data.</text>
</comment>
<dbReference type="VEuPathDB" id="FungiDB:A1Q1_03644"/>
<evidence type="ECO:0000313" key="2">
    <source>
        <dbReference type="EMBL" id="EJT47532.1"/>
    </source>
</evidence>
<dbReference type="EMBL" id="ALBS01000239">
    <property type="protein sequence ID" value="EJT47532.1"/>
    <property type="molecule type" value="Genomic_DNA"/>
</dbReference>
<proteinExistence type="predicted"/>
<dbReference type="KEGG" id="tasa:A1Q1_03644"/>
<dbReference type="GeneID" id="25987157"/>